<dbReference type="GO" id="GO:0003700">
    <property type="term" value="F:DNA-binding transcription factor activity"/>
    <property type="evidence" value="ECO:0007669"/>
    <property type="project" value="InterPro"/>
</dbReference>
<dbReference type="InterPro" id="IPR036388">
    <property type="entry name" value="WH-like_DNA-bd_sf"/>
</dbReference>
<evidence type="ECO:0000256" key="4">
    <source>
        <dbReference type="ARBA" id="ARBA00023125"/>
    </source>
</evidence>
<dbReference type="InterPro" id="IPR015424">
    <property type="entry name" value="PyrdxlP-dep_Trfase"/>
</dbReference>
<keyword evidence="3" id="KW-0805">Transcription regulation</keyword>
<dbReference type="Gene3D" id="3.90.1150.10">
    <property type="entry name" value="Aspartate Aminotransferase, domain 1"/>
    <property type="match status" value="1"/>
</dbReference>
<evidence type="ECO:0000259" key="6">
    <source>
        <dbReference type="PROSITE" id="PS50949"/>
    </source>
</evidence>
<protein>
    <submittedName>
        <fullName evidence="7">Transcriptional regulator, GntR family</fullName>
    </submittedName>
</protein>
<evidence type="ECO:0000256" key="2">
    <source>
        <dbReference type="ARBA" id="ARBA00022898"/>
    </source>
</evidence>
<dbReference type="eggNOG" id="COG1167">
    <property type="taxonomic scope" value="Bacteria"/>
</dbReference>
<reference evidence="8" key="1">
    <citation type="journal article" date="2008" name="PLoS ONE">
        <title>Survival in nuclear waste, extreme resistance, and potential applications gleaned from the genome sequence of Kineococcus radiotolerans SRS30216.</title>
        <authorList>
            <person name="Bagwell C.E."/>
            <person name="Bhat S."/>
            <person name="Hawkins G.M."/>
            <person name="Smith B.W."/>
            <person name="Biswas T."/>
            <person name="Hoover T.R."/>
            <person name="Saunders E."/>
            <person name="Han C.S."/>
            <person name="Tsodikov O.V."/>
            <person name="Shimkets L.J."/>
        </authorList>
    </citation>
    <scope>NUCLEOTIDE SEQUENCE [LARGE SCALE GENOMIC DNA]</scope>
    <source>
        <strain evidence="8">ATCC BAA-149 / DSM 14245 / SRS30216</strain>
    </source>
</reference>
<dbReference type="KEGG" id="kra:Krad_0751"/>
<feature type="domain" description="HTH gntR-type" evidence="6">
    <location>
        <begin position="4"/>
        <end position="74"/>
    </location>
</feature>
<dbReference type="InterPro" id="IPR015421">
    <property type="entry name" value="PyrdxlP-dep_Trfase_major"/>
</dbReference>
<sequence>MSLLMDNGSSVERVTATLRGLAAALPAGSKLPSSRRLVGDLGVGPVTVQRAIDALVADGTVLTRPGAGTFVARATRTQTVDTDWQRVALGASPVRAEGVVSALSMPSRDVLDMSRGYLDLTLQPSSRLAAATARAARRPEAWSVPPVAGTPELRTWFAQQLGADREDVLISPGGQGALSTVLRSIVPAGSPVLVAVPSYPGAIALLRSAGLVPIPVPTDTDGVRPELLERAFEQTGSRLLYLQPTYANPDGHVLAADRRRPVLEIAARAGAFIVEDDFARWLGHGPTPPPSLLRDDTDGRVITVNSLSKAAGPSLRIGCVVARGPVAQRIAGLQVVDHLIVARPLQEAAVELVTGAGWNAHLRSLSAALNARAARLVTALNRELPDCTFTRPRGGFSLWLRLPRGTDDVELARRALDRGLAVGPGRNYAVAEEDAAHLRLCFAALPEQHVDAAVRILADSF</sequence>
<dbReference type="GO" id="GO:0003677">
    <property type="term" value="F:DNA binding"/>
    <property type="evidence" value="ECO:0007669"/>
    <property type="project" value="UniProtKB-KW"/>
</dbReference>
<accession>A6W601</accession>
<evidence type="ECO:0000313" key="8">
    <source>
        <dbReference type="Proteomes" id="UP000001116"/>
    </source>
</evidence>
<dbReference type="Pfam" id="PF00155">
    <property type="entry name" value="Aminotran_1_2"/>
    <property type="match status" value="1"/>
</dbReference>
<dbReference type="CDD" id="cd07377">
    <property type="entry name" value="WHTH_GntR"/>
    <property type="match status" value="1"/>
</dbReference>
<dbReference type="EMBL" id="CP000750">
    <property type="protein sequence ID" value="ABS02240.1"/>
    <property type="molecule type" value="Genomic_DNA"/>
</dbReference>
<gene>
    <name evidence="7" type="ordered locus">Krad_0751</name>
</gene>
<dbReference type="Gene3D" id="1.10.10.10">
    <property type="entry name" value="Winged helix-like DNA-binding domain superfamily/Winged helix DNA-binding domain"/>
    <property type="match status" value="1"/>
</dbReference>
<dbReference type="STRING" id="266940.Krad_0751"/>
<evidence type="ECO:0000313" key="7">
    <source>
        <dbReference type="EMBL" id="ABS02240.1"/>
    </source>
</evidence>
<name>A6W601_KINRD</name>
<proteinExistence type="inferred from homology"/>
<dbReference type="AlphaFoldDB" id="A6W601"/>
<evidence type="ECO:0000256" key="1">
    <source>
        <dbReference type="ARBA" id="ARBA00005384"/>
    </source>
</evidence>
<dbReference type="Pfam" id="PF00392">
    <property type="entry name" value="GntR"/>
    <property type="match status" value="1"/>
</dbReference>
<dbReference type="Gene3D" id="3.40.640.10">
    <property type="entry name" value="Type I PLP-dependent aspartate aminotransferase-like (Major domain)"/>
    <property type="match status" value="1"/>
</dbReference>
<dbReference type="PANTHER" id="PTHR46577">
    <property type="entry name" value="HTH-TYPE TRANSCRIPTIONAL REGULATORY PROTEIN GABR"/>
    <property type="match status" value="1"/>
</dbReference>
<keyword evidence="8" id="KW-1185">Reference proteome</keyword>
<organism evidence="7 8">
    <name type="scientific">Kineococcus radiotolerans (strain ATCC BAA-149 / DSM 14245 / SRS30216)</name>
    <dbReference type="NCBI Taxonomy" id="266940"/>
    <lineage>
        <taxon>Bacteria</taxon>
        <taxon>Bacillati</taxon>
        <taxon>Actinomycetota</taxon>
        <taxon>Actinomycetes</taxon>
        <taxon>Kineosporiales</taxon>
        <taxon>Kineosporiaceae</taxon>
        <taxon>Kineococcus</taxon>
    </lineage>
</organism>
<dbReference type="SUPFAM" id="SSF46785">
    <property type="entry name" value="Winged helix' DNA-binding domain"/>
    <property type="match status" value="1"/>
</dbReference>
<dbReference type="PROSITE" id="PS50949">
    <property type="entry name" value="HTH_GNTR"/>
    <property type="match status" value="1"/>
</dbReference>
<comment type="similarity">
    <text evidence="1">In the C-terminal section; belongs to the class-I pyridoxal-phosphate-dependent aminotransferase family.</text>
</comment>
<dbReference type="SMART" id="SM00345">
    <property type="entry name" value="HTH_GNTR"/>
    <property type="match status" value="1"/>
</dbReference>
<dbReference type="PANTHER" id="PTHR46577:SF1">
    <property type="entry name" value="HTH-TYPE TRANSCRIPTIONAL REGULATORY PROTEIN GABR"/>
    <property type="match status" value="1"/>
</dbReference>
<dbReference type="InterPro" id="IPR000524">
    <property type="entry name" value="Tscrpt_reg_HTH_GntR"/>
</dbReference>
<dbReference type="Proteomes" id="UP000001116">
    <property type="component" value="Chromosome"/>
</dbReference>
<evidence type="ECO:0000256" key="5">
    <source>
        <dbReference type="ARBA" id="ARBA00023163"/>
    </source>
</evidence>
<dbReference type="InterPro" id="IPR036390">
    <property type="entry name" value="WH_DNA-bd_sf"/>
</dbReference>
<keyword evidence="5" id="KW-0804">Transcription</keyword>
<dbReference type="SUPFAM" id="SSF53383">
    <property type="entry name" value="PLP-dependent transferases"/>
    <property type="match status" value="1"/>
</dbReference>
<dbReference type="GO" id="GO:0030170">
    <property type="term" value="F:pyridoxal phosphate binding"/>
    <property type="evidence" value="ECO:0007669"/>
    <property type="project" value="InterPro"/>
</dbReference>
<keyword evidence="4" id="KW-0238">DNA-binding</keyword>
<dbReference type="InterPro" id="IPR015422">
    <property type="entry name" value="PyrdxlP-dep_Trfase_small"/>
</dbReference>
<dbReference type="InterPro" id="IPR051446">
    <property type="entry name" value="HTH_trans_reg/aminotransferase"/>
</dbReference>
<dbReference type="CDD" id="cd00609">
    <property type="entry name" value="AAT_like"/>
    <property type="match status" value="1"/>
</dbReference>
<dbReference type="InterPro" id="IPR004839">
    <property type="entry name" value="Aminotransferase_I/II_large"/>
</dbReference>
<evidence type="ECO:0000256" key="3">
    <source>
        <dbReference type="ARBA" id="ARBA00023015"/>
    </source>
</evidence>
<keyword evidence="2" id="KW-0663">Pyridoxal phosphate</keyword>
<dbReference type="HOGENOM" id="CLU_017584_0_0_11"/>